<evidence type="ECO:0000256" key="1">
    <source>
        <dbReference type="SAM" id="MobiDB-lite"/>
    </source>
</evidence>
<feature type="transmembrane region" description="Helical" evidence="2">
    <location>
        <begin position="108"/>
        <end position="134"/>
    </location>
</feature>
<reference evidence="3" key="1">
    <citation type="submission" date="2001-02" db="EMBL/GenBank/DDBJ databases">
        <title>Oryza sativa nipponbare(GA3) genomic DNA, chromosome 1, PAC clone:P0696G06.</title>
        <authorList>
            <person name="Sasaki T."/>
            <person name="Matsumoto T."/>
            <person name="Yamamoto K."/>
        </authorList>
    </citation>
    <scope>NUCLEOTIDE SEQUENCE</scope>
</reference>
<organism evidence="3">
    <name type="scientific">Oryza sativa subsp. japonica</name>
    <name type="common">Rice</name>
    <dbReference type="NCBI Taxonomy" id="39947"/>
    <lineage>
        <taxon>Eukaryota</taxon>
        <taxon>Viridiplantae</taxon>
        <taxon>Streptophyta</taxon>
        <taxon>Embryophyta</taxon>
        <taxon>Tracheophyta</taxon>
        <taxon>Spermatophyta</taxon>
        <taxon>Magnoliopsida</taxon>
        <taxon>Liliopsida</taxon>
        <taxon>Poales</taxon>
        <taxon>Poaceae</taxon>
        <taxon>BOP clade</taxon>
        <taxon>Oryzoideae</taxon>
        <taxon>Oryzeae</taxon>
        <taxon>Oryzinae</taxon>
        <taxon>Oryza</taxon>
        <taxon>Oryza sativa</taxon>
    </lineage>
</organism>
<keyword evidence="2" id="KW-0472">Membrane</keyword>
<gene>
    <name evidence="3" type="primary">P0696G06.2</name>
</gene>
<sequence>MTAGRFGAARRHGRQARAGAAEGDGGGDQAPPRARVDSSHTLTEPPRRADRVVHYRRGEEAMAHVDGRVVVGGHPPVQRGGGAPPAAAGYPLPKEPPRRRRRRPSTFASCRIFATAFLVVIGLLWITEFFLIMFYDTYPSPTNVLLFLPITLLVIAACFACGLAMVVCCDHGEHEGNRRVQNSPV</sequence>
<evidence type="ECO:0000256" key="2">
    <source>
        <dbReference type="SAM" id="Phobius"/>
    </source>
</evidence>
<feature type="region of interest" description="Disordered" evidence="1">
    <location>
        <begin position="1"/>
        <end position="52"/>
    </location>
</feature>
<name>Q7F452_ORYSJ</name>
<protein>
    <submittedName>
        <fullName evidence="3">p0696G06.2 protein</fullName>
    </submittedName>
</protein>
<dbReference type="EMBL" id="AP003316">
    <property type="protein sequence ID" value="BAC06245.1"/>
    <property type="molecule type" value="Genomic_DNA"/>
</dbReference>
<accession>Q7F452</accession>
<evidence type="ECO:0000313" key="3">
    <source>
        <dbReference type="EMBL" id="BAC06245.1"/>
    </source>
</evidence>
<feature type="region of interest" description="Disordered" evidence="1">
    <location>
        <begin position="73"/>
        <end position="103"/>
    </location>
</feature>
<proteinExistence type="predicted"/>
<dbReference type="AlphaFoldDB" id="Q7F452"/>
<keyword evidence="2" id="KW-1133">Transmembrane helix</keyword>
<keyword evidence="2" id="KW-0812">Transmembrane</keyword>
<feature type="transmembrane region" description="Helical" evidence="2">
    <location>
        <begin position="146"/>
        <end position="169"/>
    </location>
</feature>